<reference evidence="3 5" key="2">
    <citation type="journal article" date="2013" name="Nature">
        <title>Insights into bilaterian evolution from three spiralian genomes.</title>
        <authorList>
            <person name="Simakov O."/>
            <person name="Marletaz F."/>
            <person name="Cho S.J."/>
            <person name="Edsinger-Gonzales E."/>
            <person name="Havlak P."/>
            <person name="Hellsten U."/>
            <person name="Kuo D.H."/>
            <person name="Larsson T."/>
            <person name="Lv J."/>
            <person name="Arendt D."/>
            <person name="Savage R."/>
            <person name="Osoegawa K."/>
            <person name="de Jong P."/>
            <person name="Grimwood J."/>
            <person name="Chapman J.A."/>
            <person name="Shapiro H."/>
            <person name="Aerts A."/>
            <person name="Otillar R.P."/>
            <person name="Terry A.Y."/>
            <person name="Boore J.L."/>
            <person name="Grigoriev I.V."/>
            <person name="Lindberg D.R."/>
            <person name="Seaver E.C."/>
            <person name="Weisblat D.A."/>
            <person name="Putnam N.H."/>
            <person name="Rokhsar D.S."/>
        </authorList>
    </citation>
    <scope>NUCLEOTIDE SEQUENCE</scope>
    <source>
        <strain evidence="3 5">I ESC-2004</strain>
    </source>
</reference>
<dbReference type="HOGENOM" id="CLU_596185_0_0_1"/>
<keyword evidence="1" id="KW-1133">Transmembrane helix</keyword>
<dbReference type="GO" id="GO:0006487">
    <property type="term" value="P:protein N-linked glycosylation"/>
    <property type="evidence" value="ECO:0007669"/>
    <property type="project" value="TreeGrafter"/>
</dbReference>
<dbReference type="InterPro" id="IPR006759">
    <property type="entry name" value="Glyco_transf_54"/>
</dbReference>
<reference evidence="4" key="3">
    <citation type="submission" date="2015-06" db="UniProtKB">
        <authorList>
            <consortium name="EnsemblMetazoa"/>
        </authorList>
    </citation>
    <scope>IDENTIFICATION</scope>
</reference>
<reference evidence="5" key="1">
    <citation type="submission" date="2012-12" db="EMBL/GenBank/DDBJ databases">
        <authorList>
            <person name="Hellsten U."/>
            <person name="Grimwood J."/>
            <person name="Chapman J.A."/>
            <person name="Shapiro H."/>
            <person name="Aerts A."/>
            <person name="Otillar R.P."/>
            <person name="Terry A.Y."/>
            <person name="Boore J.L."/>
            <person name="Simakov O."/>
            <person name="Marletaz F."/>
            <person name="Cho S.-J."/>
            <person name="Edsinger-Gonzales E."/>
            <person name="Havlak P."/>
            <person name="Kuo D.-H."/>
            <person name="Larsson T."/>
            <person name="Lv J."/>
            <person name="Arendt D."/>
            <person name="Savage R."/>
            <person name="Osoegawa K."/>
            <person name="de Jong P."/>
            <person name="Lindberg D.R."/>
            <person name="Seaver E.C."/>
            <person name="Weisblat D.A."/>
            <person name="Putnam N.H."/>
            <person name="Grigoriev I.V."/>
            <person name="Rokhsar D.S."/>
        </authorList>
    </citation>
    <scope>NUCLEOTIDE SEQUENCE</scope>
    <source>
        <strain evidence="5">I ESC-2004</strain>
    </source>
</reference>
<evidence type="ECO:0000313" key="3">
    <source>
        <dbReference type="EMBL" id="ELU16400.1"/>
    </source>
</evidence>
<gene>
    <name evidence="3" type="ORF">CAPTEDRAFT_182039</name>
</gene>
<evidence type="ECO:0000256" key="1">
    <source>
        <dbReference type="SAM" id="Phobius"/>
    </source>
</evidence>
<evidence type="ECO:0000313" key="4">
    <source>
        <dbReference type="EnsemblMetazoa" id="CapteP182039"/>
    </source>
</evidence>
<dbReference type="OMA" id="PLEDWQN"/>
<dbReference type="EMBL" id="AMQN01000610">
    <property type="status" value="NOT_ANNOTATED_CDS"/>
    <property type="molecule type" value="Genomic_DNA"/>
</dbReference>
<dbReference type="AlphaFoldDB" id="R7VK20"/>
<dbReference type="EnsemblMetazoa" id="CapteT182039">
    <property type="protein sequence ID" value="CapteP182039"/>
    <property type="gene ID" value="CapteG182039"/>
</dbReference>
<dbReference type="OrthoDB" id="2016523at2759"/>
<dbReference type="PANTHER" id="PTHR12062:SF0">
    <property type="entry name" value="ALPHA-1,3-MANNOSYL-GLYCOPROTEIN 4-BETA-N-ACETYLGLUCOSAMINYLTRANSFERASE B"/>
    <property type="match status" value="1"/>
</dbReference>
<name>R7VK20_CAPTE</name>
<sequence length="459" mass="51609">MDNTKLLIGVLAVVAVYLNLELIARYPRKGKESYLPDMFGPCKRQTIINFNSKNTSSLNVDALMSKWNAEPQSRVLALTRPEQSYLTIGIACIKWKGGEKALLRTLSSIIEETPIHHQLEVVVIIVLLDADRNYNSALADSVLRKFSFQVSIGFLHLYEPASRSTTNTNVQAIKALAHYANNISTYYMHLDDDVECAPSFYHQIRHFLSSKGLRVMSSWSLVEFSEMPMVGKLVKSTDLRKLAAYLELFSTESDPDDRTLALFRHTMLQGKSVMMKPTLFQRFDSASVLKDRFFVGNSVAMQGDDPDGLVLTNMQHIGQNGPEFAYRGGQNMFWAKAVSADDWLTIVFEDDVIIDRILIETGFSEGHADNPEGDGYVLGRAQVELSPKVLRMDAGNNKITCANYKTIGEFQKGKFDISGLSNKLHGRKTKCLTVRVLESQTDSVMFQKMSVFLRKSDIK</sequence>
<accession>R7VK20</accession>
<feature type="domain" description="MGAT4 conserved region" evidence="2">
    <location>
        <begin position="176"/>
        <end position="293"/>
    </location>
</feature>
<protein>
    <recommendedName>
        <fullName evidence="2">MGAT4 conserved region domain-containing protein</fullName>
    </recommendedName>
</protein>
<dbReference type="GO" id="GO:0008375">
    <property type="term" value="F:acetylglucosaminyltransferase activity"/>
    <property type="evidence" value="ECO:0007669"/>
    <property type="project" value="TreeGrafter"/>
</dbReference>
<keyword evidence="1" id="KW-0472">Membrane</keyword>
<dbReference type="Proteomes" id="UP000014760">
    <property type="component" value="Unassembled WGS sequence"/>
</dbReference>
<dbReference type="EMBL" id="KB293180">
    <property type="protein sequence ID" value="ELU16400.1"/>
    <property type="molecule type" value="Genomic_DNA"/>
</dbReference>
<proteinExistence type="predicted"/>
<dbReference type="STRING" id="283909.R7VK20"/>
<dbReference type="Pfam" id="PF04666">
    <property type="entry name" value="MGAT4_cons"/>
    <property type="match status" value="1"/>
</dbReference>
<organism evidence="3">
    <name type="scientific">Capitella teleta</name>
    <name type="common">Polychaete worm</name>
    <dbReference type="NCBI Taxonomy" id="283909"/>
    <lineage>
        <taxon>Eukaryota</taxon>
        <taxon>Metazoa</taxon>
        <taxon>Spiralia</taxon>
        <taxon>Lophotrochozoa</taxon>
        <taxon>Annelida</taxon>
        <taxon>Polychaeta</taxon>
        <taxon>Sedentaria</taxon>
        <taxon>Scolecida</taxon>
        <taxon>Capitellidae</taxon>
        <taxon>Capitella</taxon>
    </lineage>
</organism>
<evidence type="ECO:0000259" key="2">
    <source>
        <dbReference type="Pfam" id="PF04666"/>
    </source>
</evidence>
<evidence type="ECO:0000313" key="5">
    <source>
        <dbReference type="Proteomes" id="UP000014760"/>
    </source>
</evidence>
<keyword evidence="1" id="KW-0812">Transmembrane</keyword>
<dbReference type="PANTHER" id="PTHR12062">
    <property type="entry name" value="N-ACETYLGLUCOSAMINYLTRANSFERASE VI"/>
    <property type="match status" value="1"/>
</dbReference>
<keyword evidence="5" id="KW-1185">Reference proteome</keyword>
<feature type="transmembrane region" description="Helical" evidence="1">
    <location>
        <begin position="6"/>
        <end position="24"/>
    </location>
</feature>
<dbReference type="InterPro" id="IPR057279">
    <property type="entry name" value="MGAT4"/>
</dbReference>